<dbReference type="PROSITE" id="PS50893">
    <property type="entry name" value="ABC_TRANSPORTER_2"/>
    <property type="match status" value="1"/>
</dbReference>
<keyword evidence="2" id="KW-0813">Transport</keyword>
<feature type="transmembrane region" description="Helical" evidence="9">
    <location>
        <begin position="410"/>
        <end position="433"/>
    </location>
</feature>
<dbReference type="PANTHER" id="PTHR24221:SF276">
    <property type="entry name" value="ABC TRANSPORTER, ATP-BINDING_PERMEASE PROTEIN"/>
    <property type="match status" value="1"/>
</dbReference>
<dbReference type="InterPro" id="IPR027417">
    <property type="entry name" value="P-loop_NTPase"/>
</dbReference>
<dbReference type="SUPFAM" id="SSF90123">
    <property type="entry name" value="ABC transporter transmembrane region"/>
    <property type="match status" value="1"/>
</dbReference>
<dbReference type="PANTHER" id="PTHR24221">
    <property type="entry name" value="ATP-BINDING CASSETTE SUB-FAMILY B"/>
    <property type="match status" value="1"/>
</dbReference>
<dbReference type="Gene3D" id="3.40.50.300">
    <property type="entry name" value="P-loop containing nucleotide triphosphate hydrolases"/>
    <property type="match status" value="1"/>
</dbReference>
<evidence type="ECO:0000313" key="13">
    <source>
        <dbReference type="Proteomes" id="UP000321408"/>
    </source>
</evidence>
<dbReference type="SMART" id="SM00382">
    <property type="entry name" value="AAA"/>
    <property type="match status" value="1"/>
</dbReference>
<dbReference type="AlphaFoldDB" id="A0A5B9DA65"/>
<sequence>MVKKRIIKYAVPYLPMIFLAIVLLFAQANLDLSLPDYLSDIVDTGIQQQGIESTVPLGIRETEMHKLELFMTPEEETLIKGNYSLITNTSQNYEEYLEEYPILVNESIYVLSNASKSDIEGLEPAMAELMTVVFSLNQIYNATQHNVTIDTGMDLGFDLTMFPTESSFYQFLEFVVDPANRTVMREGIVENFSALGETMLNQIAIVAVIAEYEAIGVDIDNIELMFILKSGGIMLLFTLLSVIATVTVGFLAAKTSAGMAQKIRADVFEQVENFSSAEFDSFSTASLITRSTNDVTQIQMMVFIIVRMVFYAPIMGIGGVIRALDKASSMWWIVGIAVLLLILLILTVFIVAFPKFKIVQKLIDRLNLVSRENLSGMMVIRAFNMQKNEEERFENANRDLTKVSLFINRIMVIMMPMMMLIMNVLTLAIIWYGSHEVADGTMQVGDMIAFLQYAMQIVMAFLMVTMMFIILPRASVSVERIKEVLNTEPSIKDIQNPKQFASPFEGKIEFRDVSFRYPNAEKDILHNISFTAHPGQMTAFIGATGSGKSTIVNLIPRFYEASKGSILIDGINIQEVTQHDLREKLGYVPQKNTLFSGTIESNLLYANENATQEELKNAIITAQAAEFVFAKDQGMSLAISQGGTNVSGGQKQRLSIARALLEQPPIYIFDDSFSALDFKTDAALRRALKQTTGNSTLLIVTQRVSTVMNAEQIIVLDEGRIIGKGTHEQLLETCETYKEIAVSQLALEGLS</sequence>
<feature type="transmembrane region" description="Helical" evidence="9">
    <location>
        <begin position="233"/>
        <end position="253"/>
    </location>
</feature>
<dbReference type="FunFam" id="3.40.50.300:FF:000854">
    <property type="entry name" value="Multidrug ABC transporter ATP-binding protein"/>
    <property type="match status" value="1"/>
</dbReference>
<evidence type="ECO:0000256" key="1">
    <source>
        <dbReference type="ARBA" id="ARBA00004651"/>
    </source>
</evidence>
<dbReference type="InterPro" id="IPR003439">
    <property type="entry name" value="ABC_transporter-like_ATP-bd"/>
</dbReference>
<dbReference type="GO" id="GO:0140359">
    <property type="term" value="F:ABC-type transporter activity"/>
    <property type="evidence" value="ECO:0007669"/>
    <property type="project" value="InterPro"/>
</dbReference>
<dbReference type="Pfam" id="PF00664">
    <property type="entry name" value="ABC_membrane"/>
    <property type="match status" value="1"/>
</dbReference>
<dbReference type="InterPro" id="IPR039421">
    <property type="entry name" value="Type_1_exporter"/>
</dbReference>
<dbReference type="CDD" id="cd18548">
    <property type="entry name" value="ABC_6TM_Tm287_like"/>
    <property type="match status" value="1"/>
</dbReference>
<comment type="subcellular location">
    <subcellularLocation>
        <location evidence="1">Cell membrane</location>
        <topology evidence="1">Multi-pass membrane protein</topology>
    </subcellularLocation>
</comment>
<evidence type="ECO:0000256" key="7">
    <source>
        <dbReference type="ARBA" id="ARBA00022989"/>
    </source>
</evidence>
<feature type="domain" description="ABC transmembrane type-1" evidence="11">
    <location>
        <begin position="231"/>
        <end position="473"/>
    </location>
</feature>
<dbReference type="EMBL" id="CP042905">
    <property type="protein sequence ID" value="QEE15737.1"/>
    <property type="molecule type" value="Genomic_DNA"/>
</dbReference>
<dbReference type="GO" id="GO:0016887">
    <property type="term" value="F:ATP hydrolysis activity"/>
    <property type="evidence" value="ECO:0007669"/>
    <property type="project" value="InterPro"/>
</dbReference>
<dbReference type="GeneID" id="41329558"/>
<dbReference type="SUPFAM" id="SSF52540">
    <property type="entry name" value="P-loop containing nucleoside triphosphate hydrolases"/>
    <property type="match status" value="1"/>
</dbReference>
<dbReference type="Proteomes" id="UP000321408">
    <property type="component" value="Chromosome"/>
</dbReference>
<dbReference type="PROSITE" id="PS50929">
    <property type="entry name" value="ABC_TM1F"/>
    <property type="match status" value="1"/>
</dbReference>
<reference evidence="12 13" key="2">
    <citation type="journal article" date="2024" name="Int. J. Syst. Evol. Microbiol.">
        <title>Promethearchaeum syntrophicum gen. nov., sp. nov., an anaerobic, obligately syntrophic archaeon, the first isolate of the lineage 'Asgard' archaea, and proposal of the new archaeal phylum Promethearchaeota phyl. nov. and kingdom Promethearchaeati regn. nov.</title>
        <authorList>
            <person name="Imachi H."/>
            <person name="Nobu M.K."/>
            <person name="Kato S."/>
            <person name="Takaki Y."/>
            <person name="Miyazaki M."/>
            <person name="Miyata M."/>
            <person name="Ogawara M."/>
            <person name="Saito Y."/>
            <person name="Sakai S."/>
            <person name="Tahara Y.O."/>
            <person name="Takano Y."/>
            <person name="Tasumi E."/>
            <person name="Uematsu K."/>
            <person name="Yoshimura T."/>
            <person name="Itoh T."/>
            <person name="Ohkuma M."/>
            <person name="Takai K."/>
        </authorList>
    </citation>
    <scope>NUCLEOTIDE SEQUENCE [LARGE SCALE GENOMIC DNA]</scope>
    <source>
        <strain evidence="12 13">MK-D1</strain>
    </source>
</reference>
<feature type="transmembrane region" description="Helical" evidence="9">
    <location>
        <begin position="330"/>
        <end position="353"/>
    </location>
</feature>
<evidence type="ECO:0000256" key="3">
    <source>
        <dbReference type="ARBA" id="ARBA00022475"/>
    </source>
</evidence>
<protein>
    <submittedName>
        <fullName evidence="12">ABC transporter ATP-binding protein</fullName>
    </submittedName>
</protein>
<keyword evidence="8 9" id="KW-0472">Membrane</keyword>
<dbReference type="PROSITE" id="PS00211">
    <property type="entry name" value="ABC_TRANSPORTER_1"/>
    <property type="match status" value="1"/>
</dbReference>
<dbReference type="GO" id="GO:0005524">
    <property type="term" value="F:ATP binding"/>
    <property type="evidence" value="ECO:0007669"/>
    <property type="project" value="UniProtKB-KW"/>
</dbReference>
<dbReference type="Pfam" id="PF00005">
    <property type="entry name" value="ABC_tran"/>
    <property type="match status" value="1"/>
</dbReference>
<dbReference type="InterPro" id="IPR036640">
    <property type="entry name" value="ABC1_TM_sf"/>
</dbReference>
<name>A0A5B9DA65_9ARCH</name>
<organism evidence="12 13">
    <name type="scientific">Promethearchaeum syntrophicum</name>
    <dbReference type="NCBI Taxonomy" id="2594042"/>
    <lineage>
        <taxon>Archaea</taxon>
        <taxon>Promethearchaeati</taxon>
        <taxon>Promethearchaeota</taxon>
        <taxon>Promethearchaeia</taxon>
        <taxon>Promethearchaeales</taxon>
        <taxon>Promethearchaeaceae</taxon>
        <taxon>Promethearchaeum</taxon>
    </lineage>
</organism>
<evidence type="ECO:0000259" key="11">
    <source>
        <dbReference type="PROSITE" id="PS50929"/>
    </source>
</evidence>
<dbReference type="GO" id="GO:0005886">
    <property type="term" value="C:plasma membrane"/>
    <property type="evidence" value="ECO:0007669"/>
    <property type="project" value="UniProtKB-SubCell"/>
</dbReference>
<dbReference type="KEGG" id="psyt:DSAG12_01564"/>
<reference evidence="12 13" key="1">
    <citation type="journal article" date="2020" name="Nature">
        <title>Isolation of an archaeon at the prokaryote-eukaryote interface.</title>
        <authorList>
            <person name="Imachi H."/>
            <person name="Nobu M.K."/>
            <person name="Nakahara N."/>
            <person name="Morono Y."/>
            <person name="Ogawara M."/>
            <person name="Takaki Y."/>
            <person name="Takano Y."/>
            <person name="Uematsu K."/>
            <person name="Ikuta T."/>
            <person name="Ito M."/>
            <person name="Matsui Y."/>
            <person name="Miyazaki M."/>
            <person name="Murata K."/>
            <person name="Saito Y."/>
            <person name="Sakai S."/>
            <person name="Song C."/>
            <person name="Tasumi E."/>
            <person name="Yamanaka Y."/>
            <person name="Yamaguchi T."/>
            <person name="Kamagata Y."/>
            <person name="Tamaki H."/>
            <person name="Takai K."/>
        </authorList>
    </citation>
    <scope>NUCLEOTIDE SEQUENCE [LARGE SCALE GENOMIC DNA]</scope>
    <source>
        <strain evidence="12 13">MK-D1</strain>
    </source>
</reference>
<feature type="transmembrane region" description="Helical" evidence="9">
    <location>
        <begin position="453"/>
        <end position="471"/>
    </location>
</feature>
<dbReference type="Gene3D" id="1.20.1560.10">
    <property type="entry name" value="ABC transporter type 1, transmembrane domain"/>
    <property type="match status" value="1"/>
</dbReference>
<dbReference type="RefSeq" id="WP_147662638.1">
    <property type="nucleotide sequence ID" value="NZ_CP042905.2"/>
</dbReference>
<proteinExistence type="predicted"/>
<keyword evidence="5" id="KW-0547">Nucleotide-binding</keyword>
<keyword evidence="3" id="KW-1003">Cell membrane</keyword>
<keyword evidence="6 12" id="KW-0067">ATP-binding</keyword>
<accession>A0A5B9DA65</accession>
<feature type="transmembrane region" description="Helical" evidence="9">
    <location>
        <begin position="300"/>
        <end position="324"/>
    </location>
</feature>
<keyword evidence="4 9" id="KW-0812">Transmembrane</keyword>
<evidence type="ECO:0000256" key="6">
    <source>
        <dbReference type="ARBA" id="ARBA00022840"/>
    </source>
</evidence>
<keyword evidence="13" id="KW-1185">Reference proteome</keyword>
<evidence type="ECO:0000256" key="5">
    <source>
        <dbReference type="ARBA" id="ARBA00022741"/>
    </source>
</evidence>
<evidence type="ECO:0000313" key="12">
    <source>
        <dbReference type="EMBL" id="QEE15737.1"/>
    </source>
</evidence>
<dbReference type="OrthoDB" id="121502at2157"/>
<evidence type="ECO:0000256" key="8">
    <source>
        <dbReference type="ARBA" id="ARBA00023136"/>
    </source>
</evidence>
<feature type="domain" description="ABC transporter" evidence="10">
    <location>
        <begin position="508"/>
        <end position="743"/>
    </location>
</feature>
<evidence type="ECO:0000256" key="4">
    <source>
        <dbReference type="ARBA" id="ARBA00022692"/>
    </source>
</evidence>
<feature type="transmembrane region" description="Helical" evidence="9">
    <location>
        <begin position="12"/>
        <end position="30"/>
    </location>
</feature>
<dbReference type="InterPro" id="IPR003593">
    <property type="entry name" value="AAA+_ATPase"/>
</dbReference>
<keyword evidence="7 9" id="KW-1133">Transmembrane helix</keyword>
<evidence type="ECO:0000259" key="10">
    <source>
        <dbReference type="PROSITE" id="PS50893"/>
    </source>
</evidence>
<dbReference type="InterPro" id="IPR011527">
    <property type="entry name" value="ABC1_TM_dom"/>
</dbReference>
<dbReference type="InterPro" id="IPR017871">
    <property type="entry name" value="ABC_transporter-like_CS"/>
</dbReference>
<evidence type="ECO:0000256" key="2">
    <source>
        <dbReference type="ARBA" id="ARBA00022448"/>
    </source>
</evidence>
<evidence type="ECO:0000256" key="9">
    <source>
        <dbReference type="SAM" id="Phobius"/>
    </source>
</evidence>
<gene>
    <name evidence="12" type="ORF">DSAG12_01564</name>
</gene>